<accession>A0ABQ9J308</accession>
<dbReference type="PANTHER" id="PTHR31511:SF12">
    <property type="entry name" value="RHO TERMINATION FACTOR N-TERMINAL DOMAIN-CONTAINING PROTEIN"/>
    <property type="match status" value="1"/>
</dbReference>
<evidence type="ECO:0000313" key="1">
    <source>
        <dbReference type="EMBL" id="KAJ8971981.1"/>
    </source>
</evidence>
<dbReference type="Gene3D" id="3.90.1600.10">
    <property type="entry name" value="Palm domain of DNA polymerase"/>
    <property type="match status" value="1"/>
</dbReference>
<dbReference type="PANTHER" id="PTHR31511">
    <property type="entry name" value="PROTEIN CBG23764"/>
    <property type="match status" value="1"/>
</dbReference>
<dbReference type="InterPro" id="IPR023211">
    <property type="entry name" value="DNA_pol_palm_dom_sf"/>
</dbReference>
<organism evidence="1 2">
    <name type="scientific">Molorchus minor</name>
    <dbReference type="NCBI Taxonomy" id="1323400"/>
    <lineage>
        <taxon>Eukaryota</taxon>
        <taxon>Metazoa</taxon>
        <taxon>Ecdysozoa</taxon>
        <taxon>Arthropoda</taxon>
        <taxon>Hexapoda</taxon>
        <taxon>Insecta</taxon>
        <taxon>Pterygota</taxon>
        <taxon>Neoptera</taxon>
        <taxon>Endopterygota</taxon>
        <taxon>Coleoptera</taxon>
        <taxon>Polyphaga</taxon>
        <taxon>Cucujiformia</taxon>
        <taxon>Chrysomeloidea</taxon>
        <taxon>Cerambycidae</taxon>
        <taxon>Lamiinae</taxon>
        <taxon>Monochamini</taxon>
        <taxon>Molorchus</taxon>
    </lineage>
</organism>
<comment type="caution">
    <text evidence="1">The sequence shown here is derived from an EMBL/GenBank/DDBJ whole genome shotgun (WGS) entry which is preliminary data.</text>
</comment>
<proteinExistence type="predicted"/>
<reference evidence="1" key="1">
    <citation type="journal article" date="2023" name="Insect Mol. Biol.">
        <title>Genome sequencing provides insights into the evolution of gene families encoding plant cell wall-degrading enzymes in longhorned beetles.</title>
        <authorList>
            <person name="Shin N.R."/>
            <person name="Okamura Y."/>
            <person name="Kirsch R."/>
            <person name="Pauchet Y."/>
        </authorList>
    </citation>
    <scope>NUCLEOTIDE SEQUENCE</scope>
    <source>
        <strain evidence="1">MMC_N1</strain>
    </source>
</reference>
<name>A0ABQ9J308_9CUCU</name>
<dbReference type="Proteomes" id="UP001162164">
    <property type="component" value="Unassembled WGS sequence"/>
</dbReference>
<sequence length="424" mass="49070">MQFSVCYKKFPVEKCNLLYTDTDSLVYELQCNDAYEEVIGKDINRFDTSDYPKDNLWKIPLVNKKVPGLMKDENNGKLMTHFVGLRSKQYTYKVEGGEKCKKKSKSVKSNVVKRKITFKDYLNCLENPQNRRKTGELLLHEHKQTILEYQKQLNPRGTQHLRYSIHGYHYTSCCWSSNNTIEGPDTCECCYAKIAEERIKNIAKRNVEDLQHTRSYLINKVSPLGGGFTRRRVTAKISDYNNPNEPICLSCDAIPHSHLKYQEVIFDKHLENNANANDLLIFSHESSFQLVKTCPYVQIIDLWNSTAMKQLRYENKKGILTKAGLCKKDLTLQEGVMHLEHRNITSKLSKLRTLLKKRKGTCTRSMVEITERHINPTTFQRMRVTHAVQVFRNSVAAAIMTCAATHQLLSRVTLQYTQPIFSNT</sequence>
<protein>
    <submittedName>
        <fullName evidence="1">Uncharacterized protein</fullName>
    </submittedName>
</protein>
<dbReference type="EMBL" id="JAPWTJ010001407">
    <property type="protein sequence ID" value="KAJ8971981.1"/>
    <property type="molecule type" value="Genomic_DNA"/>
</dbReference>
<gene>
    <name evidence="1" type="ORF">NQ317_010077</name>
</gene>
<keyword evidence="2" id="KW-1185">Reference proteome</keyword>
<evidence type="ECO:0000313" key="2">
    <source>
        <dbReference type="Proteomes" id="UP001162164"/>
    </source>
</evidence>
<dbReference type="SUPFAM" id="SSF56672">
    <property type="entry name" value="DNA/RNA polymerases"/>
    <property type="match status" value="1"/>
</dbReference>
<dbReference type="InterPro" id="IPR043502">
    <property type="entry name" value="DNA/RNA_pol_sf"/>
</dbReference>